<name>A0A1M7JJU2_CHRCU</name>
<protein>
    <submittedName>
        <fullName evidence="1">Uncharacterized protein</fullName>
    </submittedName>
</protein>
<dbReference type="AlphaFoldDB" id="A0A1M7JJU2"/>
<evidence type="ECO:0000313" key="1">
    <source>
        <dbReference type="EMBL" id="STD01177.1"/>
    </source>
</evidence>
<proteinExistence type="predicted"/>
<evidence type="ECO:0000313" key="2">
    <source>
        <dbReference type="Proteomes" id="UP000255224"/>
    </source>
</evidence>
<dbReference type="EMBL" id="UFVQ01000003">
    <property type="protein sequence ID" value="STD01177.1"/>
    <property type="molecule type" value="Genomic_DNA"/>
</dbReference>
<organism evidence="1 2">
    <name type="scientific">Chryseobacterium carnipullorum</name>
    <dbReference type="NCBI Taxonomy" id="1124835"/>
    <lineage>
        <taxon>Bacteria</taxon>
        <taxon>Pseudomonadati</taxon>
        <taxon>Bacteroidota</taxon>
        <taxon>Flavobacteriia</taxon>
        <taxon>Flavobacteriales</taxon>
        <taxon>Weeksellaceae</taxon>
        <taxon>Chryseobacterium group</taxon>
        <taxon>Chryseobacterium</taxon>
    </lineage>
</organism>
<dbReference type="Proteomes" id="UP000255224">
    <property type="component" value="Unassembled WGS sequence"/>
</dbReference>
<sequence>MVPFLLMLMNFNFKEIHIGEIIRLRIEELNIEEERILSFLKCDQGFLMNVLSSEDISTATLLRLSKLLEYDFFRLYSHHLILFSPPASAEKDRSNSEKIGLPQFRKNIYTKDIIDFILELVENGEKTKLQIIQQYKIPKTTLYKWIVKYKK</sequence>
<gene>
    <name evidence="1" type="ORF">NCTC13533_03073</name>
</gene>
<dbReference type="SUPFAM" id="SSF46689">
    <property type="entry name" value="Homeodomain-like"/>
    <property type="match status" value="1"/>
</dbReference>
<accession>A0A376E2S2</accession>
<accession>A0A1M7JJU2</accession>
<dbReference type="InterPro" id="IPR009057">
    <property type="entry name" value="Homeodomain-like_sf"/>
</dbReference>
<reference evidence="1 2" key="1">
    <citation type="submission" date="2018-06" db="EMBL/GenBank/DDBJ databases">
        <authorList>
            <consortium name="Pathogen Informatics"/>
            <person name="Doyle S."/>
        </authorList>
    </citation>
    <scope>NUCLEOTIDE SEQUENCE [LARGE SCALE GENOMIC DNA]</scope>
    <source>
        <strain evidence="1 2">NCTC13533</strain>
    </source>
</reference>